<dbReference type="InterPro" id="IPR002048">
    <property type="entry name" value="EF_hand_dom"/>
</dbReference>
<comment type="caution">
    <text evidence="22">The sequence shown here is derived from an EMBL/GenBank/DDBJ whole genome shotgun (WGS) entry which is preliminary data.</text>
</comment>
<evidence type="ECO:0000256" key="12">
    <source>
        <dbReference type="ARBA" id="ARBA00023136"/>
    </source>
</evidence>
<keyword evidence="17" id="KW-0968">Cytoplasmic vesicle</keyword>
<feature type="binding site" evidence="18">
    <location>
        <position position="160"/>
    </location>
    <ligand>
        <name>Ca(2+)</name>
        <dbReference type="ChEBI" id="CHEBI:29108"/>
        <label>2</label>
    </ligand>
</feature>
<name>A0A7J7K4M3_BUGNE</name>
<protein>
    <submittedName>
        <fullName evidence="22">PKD2</fullName>
    </submittedName>
</protein>
<evidence type="ECO:0000313" key="23">
    <source>
        <dbReference type="Proteomes" id="UP000593567"/>
    </source>
</evidence>
<dbReference type="SUPFAM" id="SSF47473">
    <property type="entry name" value="EF-hand"/>
    <property type="match status" value="1"/>
</dbReference>
<keyword evidence="13" id="KW-1015">Disulfide bond</keyword>
<dbReference type="SMART" id="SM00054">
    <property type="entry name" value="EFh"/>
    <property type="match status" value="2"/>
</dbReference>
<evidence type="ECO:0000256" key="18">
    <source>
        <dbReference type="PIRSR" id="PIRSR603915-1"/>
    </source>
</evidence>
<keyword evidence="5" id="KW-0813">Transport</keyword>
<sequence length="346" mass="39347">MFMIMLISFAQFGNLLFGTEIKDFSTVWNTIFTLFRIILGDFDFYALQRAHLFFGTAYFFLYVFLIFFVLLNMFLAIINDTYSEVKGDETLQENDFEGYEKMMDKLNFKKDKLTDIQLTLAGADANGDNHLEFSEWRNDLKKKGYGDTEIEAMFAKYDTDGDRILDPEEQRHLAEDLLKQKDSLNQEYAKMAQDAKDGETPAALADLLNSDDESGDTRGIVDDGVPYEEYAVLARRVDRMEHSIGSIVSKIDAVLIKLDTMEKAKTRRRETMSKLLDTIIEGGGDELTDEDRKNQMENLVADELARWDEEAMNSSSSDLGTSSGRPMSGMSMLRSPTSSSKGRDMV</sequence>
<evidence type="ECO:0000256" key="14">
    <source>
        <dbReference type="ARBA" id="ARBA00023180"/>
    </source>
</evidence>
<evidence type="ECO:0000256" key="19">
    <source>
        <dbReference type="SAM" id="MobiDB-lite"/>
    </source>
</evidence>
<evidence type="ECO:0000256" key="5">
    <source>
        <dbReference type="ARBA" id="ARBA00022448"/>
    </source>
</evidence>
<evidence type="ECO:0000256" key="16">
    <source>
        <dbReference type="ARBA" id="ARBA00023303"/>
    </source>
</evidence>
<dbReference type="PANTHER" id="PTHR10877">
    <property type="entry name" value="POLYCYSTIN FAMILY MEMBER"/>
    <property type="match status" value="1"/>
</dbReference>
<evidence type="ECO:0000256" key="20">
    <source>
        <dbReference type="SAM" id="Phobius"/>
    </source>
</evidence>
<dbReference type="Gene3D" id="1.10.287.70">
    <property type="match status" value="1"/>
</dbReference>
<keyword evidence="18" id="KW-0479">Metal-binding</keyword>
<dbReference type="InterPro" id="IPR013122">
    <property type="entry name" value="PKD1_2_channel"/>
</dbReference>
<feature type="binding site" evidence="18">
    <location>
        <position position="169"/>
    </location>
    <ligand>
        <name>Ca(2+)</name>
        <dbReference type="ChEBI" id="CHEBI:29108"/>
        <label>2</label>
    </ligand>
</feature>
<keyword evidence="12 20" id="KW-0472">Membrane</keyword>
<keyword evidence="8 20" id="KW-0812">Transmembrane</keyword>
<keyword evidence="11 18" id="KW-0406">Ion transport</keyword>
<dbReference type="GO" id="GO:0050982">
    <property type="term" value="P:detection of mechanical stimulus"/>
    <property type="evidence" value="ECO:0007669"/>
    <property type="project" value="TreeGrafter"/>
</dbReference>
<dbReference type="GO" id="GO:0005929">
    <property type="term" value="C:cilium"/>
    <property type="evidence" value="ECO:0007669"/>
    <property type="project" value="UniProtKB-SubCell"/>
</dbReference>
<evidence type="ECO:0000256" key="17">
    <source>
        <dbReference type="ARBA" id="ARBA00023329"/>
    </source>
</evidence>
<dbReference type="GO" id="GO:0005886">
    <property type="term" value="C:plasma membrane"/>
    <property type="evidence" value="ECO:0007669"/>
    <property type="project" value="UniProtKB-SubCell"/>
</dbReference>
<accession>A0A7J7K4M3</accession>
<keyword evidence="18" id="KW-0106">Calcium</keyword>
<dbReference type="PANTHER" id="PTHR10877:SF183">
    <property type="entry name" value="AT14535P-RELATED"/>
    <property type="match status" value="1"/>
</dbReference>
<feature type="compositionally biased region" description="Low complexity" evidence="19">
    <location>
        <begin position="314"/>
        <end position="323"/>
    </location>
</feature>
<evidence type="ECO:0000256" key="8">
    <source>
        <dbReference type="ARBA" id="ARBA00022692"/>
    </source>
</evidence>
<dbReference type="FunFam" id="1.10.287.70:FF:000055">
    <property type="entry name" value="Polycystic kidney disease 2-like 1"/>
    <property type="match status" value="1"/>
</dbReference>
<feature type="domain" description="EF-hand" evidence="21">
    <location>
        <begin position="145"/>
        <end position="180"/>
    </location>
</feature>
<comment type="similarity">
    <text evidence="4">Belongs to the polycystin family.</text>
</comment>
<reference evidence="22" key="1">
    <citation type="submission" date="2020-06" db="EMBL/GenBank/DDBJ databases">
        <title>Draft genome of Bugula neritina, a colonial animal packing powerful symbionts and potential medicines.</title>
        <authorList>
            <person name="Rayko M."/>
        </authorList>
    </citation>
    <scope>NUCLEOTIDE SEQUENCE [LARGE SCALE GENOMIC DNA]</scope>
    <source>
        <strain evidence="22">Kwan_BN1</strain>
    </source>
</reference>
<feature type="binding site" evidence="18">
    <location>
        <position position="162"/>
    </location>
    <ligand>
        <name>Ca(2+)</name>
        <dbReference type="ChEBI" id="CHEBI:29108"/>
        <label>2</label>
    </ligand>
</feature>
<feature type="binding site" evidence="18">
    <location>
        <position position="158"/>
    </location>
    <ligand>
        <name>Ca(2+)</name>
        <dbReference type="ChEBI" id="CHEBI:29108"/>
        <label>2</label>
    </ligand>
</feature>
<evidence type="ECO:0000256" key="1">
    <source>
        <dbReference type="ARBA" id="ARBA00004138"/>
    </source>
</evidence>
<evidence type="ECO:0000256" key="9">
    <source>
        <dbReference type="ARBA" id="ARBA00022989"/>
    </source>
</evidence>
<evidence type="ECO:0000256" key="11">
    <source>
        <dbReference type="ARBA" id="ARBA00023065"/>
    </source>
</evidence>
<proteinExistence type="inferred from homology"/>
<keyword evidence="6" id="KW-1003">Cell membrane</keyword>
<evidence type="ECO:0000313" key="22">
    <source>
        <dbReference type="EMBL" id="KAF6032558.1"/>
    </source>
</evidence>
<dbReference type="GO" id="GO:0005509">
    <property type="term" value="F:calcium ion binding"/>
    <property type="evidence" value="ECO:0007669"/>
    <property type="project" value="InterPro"/>
</dbReference>
<dbReference type="AlphaFoldDB" id="A0A7J7K4M3"/>
<evidence type="ECO:0000259" key="21">
    <source>
        <dbReference type="PROSITE" id="PS50222"/>
    </source>
</evidence>
<keyword evidence="10" id="KW-0175">Coiled coil</keyword>
<dbReference type="OrthoDB" id="444119at2759"/>
<dbReference type="PROSITE" id="PS50222">
    <property type="entry name" value="EF_HAND_2"/>
    <property type="match status" value="1"/>
</dbReference>
<dbReference type="InterPro" id="IPR011992">
    <property type="entry name" value="EF-hand-dom_pair"/>
</dbReference>
<dbReference type="Gene3D" id="1.10.238.10">
    <property type="entry name" value="EF-hand"/>
    <property type="match status" value="1"/>
</dbReference>
<gene>
    <name evidence="22" type="ORF">EB796_009159</name>
</gene>
<dbReference type="Pfam" id="PF08016">
    <property type="entry name" value="PKD_channel"/>
    <property type="match status" value="1"/>
</dbReference>
<evidence type="ECO:0000256" key="2">
    <source>
        <dbReference type="ARBA" id="ARBA00004541"/>
    </source>
</evidence>
<keyword evidence="9 20" id="KW-1133">Transmembrane helix</keyword>
<keyword evidence="7 18" id="KW-0107">Calcium channel</keyword>
<evidence type="ECO:0000256" key="4">
    <source>
        <dbReference type="ARBA" id="ARBA00007200"/>
    </source>
</evidence>
<comment type="subcellular location">
    <subcellularLocation>
        <location evidence="3">Cell membrane</location>
        <topology evidence="3">Multi-pass membrane protein</topology>
    </subcellularLocation>
    <subcellularLocation>
        <location evidence="1">Cell projection</location>
        <location evidence="1">Cilium</location>
    </subcellularLocation>
    <subcellularLocation>
        <location evidence="2">Cytoplasmic vesicle</location>
    </subcellularLocation>
</comment>
<evidence type="ECO:0000256" key="13">
    <source>
        <dbReference type="ARBA" id="ARBA00023157"/>
    </source>
</evidence>
<evidence type="ECO:0000256" key="6">
    <source>
        <dbReference type="ARBA" id="ARBA00022475"/>
    </source>
</evidence>
<keyword evidence="16 18" id="KW-0407">Ion channel</keyword>
<dbReference type="GO" id="GO:0005262">
    <property type="term" value="F:calcium channel activity"/>
    <property type="evidence" value="ECO:0007669"/>
    <property type="project" value="UniProtKB-KW"/>
</dbReference>
<keyword evidence="23" id="KW-1185">Reference proteome</keyword>
<feature type="region of interest" description="Disordered" evidence="19">
    <location>
        <begin position="305"/>
        <end position="346"/>
    </location>
</feature>
<evidence type="ECO:0000256" key="7">
    <source>
        <dbReference type="ARBA" id="ARBA00022673"/>
    </source>
</evidence>
<dbReference type="EMBL" id="VXIV02001497">
    <property type="protein sequence ID" value="KAF6032558.1"/>
    <property type="molecule type" value="Genomic_DNA"/>
</dbReference>
<dbReference type="FunFam" id="1.20.5.340:FF:000020">
    <property type="entry name" value="polycystin-2 isoform X1"/>
    <property type="match status" value="1"/>
</dbReference>
<dbReference type="InterPro" id="IPR003915">
    <property type="entry name" value="PKD_2"/>
</dbReference>
<dbReference type="GO" id="GO:0031410">
    <property type="term" value="C:cytoplasmic vesicle"/>
    <property type="evidence" value="ECO:0007669"/>
    <property type="project" value="UniProtKB-SubCell"/>
</dbReference>
<evidence type="ECO:0000256" key="15">
    <source>
        <dbReference type="ARBA" id="ARBA00023273"/>
    </source>
</evidence>
<keyword evidence="15" id="KW-0966">Cell projection</keyword>
<dbReference type="Gene3D" id="1.20.5.340">
    <property type="match status" value="1"/>
</dbReference>
<evidence type="ECO:0000256" key="10">
    <source>
        <dbReference type="ARBA" id="ARBA00023054"/>
    </source>
</evidence>
<organism evidence="22 23">
    <name type="scientific">Bugula neritina</name>
    <name type="common">Brown bryozoan</name>
    <name type="synonym">Sertularia neritina</name>
    <dbReference type="NCBI Taxonomy" id="10212"/>
    <lineage>
        <taxon>Eukaryota</taxon>
        <taxon>Metazoa</taxon>
        <taxon>Spiralia</taxon>
        <taxon>Lophotrochozoa</taxon>
        <taxon>Bryozoa</taxon>
        <taxon>Gymnolaemata</taxon>
        <taxon>Cheilostomatida</taxon>
        <taxon>Flustrina</taxon>
        <taxon>Buguloidea</taxon>
        <taxon>Bugulidae</taxon>
        <taxon>Bugula</taxon>
    </lineage>
</organism>
<dbReference type="InterPro" id="IPR051223">
    <property type="entry name" value="Polycystin"/>
</dbReference>
<dbReference type="Proteomes" id="UP000593567">
    <property type="component" value="Unassembled WGS sequence"/>
</dbReference>
<keyword evidence="18" id="KW-0109">Calcium transport</keyword>
<feature type="transmembrane region" description="Helical" evidence="20">
    <location>
        <begin position="59"/>
        <end position="78"/>
    </location>
</feature>
<dbReference type="PRINTS" id="PR01433">
    <property type="entry name" value="POLYCYSTIN2"/>
</dbReference>
<keyword evidence="14" id="KW-0325">Glycoprotein</keyword>
<evidence type="ECO:0000256" key="3">
    <source>
        <dbReference type="ARBA" id="ARBA00004651"/>
    </source>
</evidence>